<reference evidence="2" key="1">
    <citation type="submission" date="2013-12" db="EMBL/GenBank/DDBJ databases">
        <title>The Genome Sequence of Aphanomyces invadans NJM9701.</title>
        <authorList>
            <consortium name="The Broad Institute Genomics Platform"/>
            <person name="Russ C."/>
            <person name="Tyler B."/>
            <person name="van West P."/>
            <person name="Dieguez-Uribeondo J."/>
            <person name="Young S.K."/>
            <person name="Zeng Q."/>
            <person name="Gargeya S."/>
            <person name="Fitzgerald M."/>
            <person name="Abouelleil A."/>
            <person name="Alvarado L."/>
            <person name="Chapman S.B."/>
            <person name="Gainer-Dewar J."/>
            <person name="Goldberg J."/>
            <person name="Griggs A."/>
            <person name="Gujja S."/>
            <person name="Hansen M."/>
            <person name="Howarth C."/>
            <person name="Imamovic A."/>
            <person name="Ireland A."/>
            <person name="Larimer J."/>
            <person name="McCowan C."/>
            <person name="Murphy C."/>
            <person name="Pearson M."/>
            <person name="Poon T.W."/>
            <person name="Priest M."/>
            <person name="Roberts A."/>
            <person name="Saif S."/>
            <person name="Shea T."/>
            <person name="Sykes S."/>
            <person name="Wortman J."/>
            <person name="Nusbaum C."/>
            <person name="Birren B."/>
        </authorList>
    </citation>
    <scope>NUCLEOTIDE SEQUENCE [LARGE SCALE GENOMIC DNA]</scope>
    <source>
        <strain evidence="2">NJM9701</strain>
    </source>
</reference>
<organism evidence="2">
    <name type="scientific">Aphanomyces invadans</name>
    <dbReference type="NCBI Taxonomy" id="157072"/>
    <lineage>
        <taxon>Eukaryota</taxon>
        <taxon>Sar</taxon>
        <taxon>Stramenopiles</taxon>
        <taxon>Oomycota</taxon>
        <taxon>Saprolegniomycetes</taxon>
        <taxon>Saprolegniales</taxon>
        <taxon>Verrucalvaceae</taxon>
        <taxon>Aphanomyces</taxon>
    </lineage>
</organism>
<accession>A0A024TPM8</accession>
<dbReference type="GeneID" id="20087669"/>
<dbReference type="VEuPathDB" id="FungiDB:H310_10619"/>
<keyword evidence="1" id="KW-0732">Signal</keyword>
<dbReference type="AlphaFoldDB" id="A0A024TPM8"/>
<dbReference type="EMBL" id="KI913978">
    <property type="protein sequence ID" value="ETV95963.1"/>
    <property type="molecule type" value="Genomic_DNA"/>
</dbReference>
<name>A0A024TPM8_9STRA</name>
<gene>
    <name evidence="2" type="ORF">H310_10619</name>
</gene>
<evidence type="ECO:0008006" key="3">
    <source>
        <dbReference type="Google" id="ProtNLM"/>
    </source>
</evidence>
<protein>
    <recommendedName>
        <fullName evidence="3">Secreted protein</fullName>
    </recommendedName>
</protein>
<dbReference type="RefSeq" id="XP_008875274.1">
    <property type="nucleotide sequence ID" value="XM_008877052.1"/>
</dbReference>
<feature type="chain" id="PRO_5001534522" description="Secreted protein" evidence="1">
    <location>
        <begin position="25"/>
        <end position="91"/>
    </location>
</feature>
<proteinExistence type="predicted"/>
<feature type="signal peptide" evidence="1">
    <location>
        <begin position="1"/>
        <end position="24"/>
    </location>
</feature>
<evidence type="ECO:0000256" key="1">
    <source>
        <dbReference type="SAM" id="SignalP"/>
    </source>
</evidence>
<sequence length="91" mass="9927">MCCDDICSALLCGALCGCCCAAAADEDRRYHHQYGQPVIVQTVQPVMVHQPQQYQGTMHVQQVHGQPQYVYGADGRLYLAQPVAGYPSGKV</sequence>
<evidence type="ECO:0000313" key="2">
    <source>
        <dbReference type="EMBL" id="ETV95963.1"/>
    </source>
</evidence>